<evidence type="ECO:0000259" key="13">
    <source>
        <dbReference type="Pfam" id="PF07992"/>
    </source>
</evidence>
<comment type="caution">
    <text evidence="14">The sequence shown here is derived from an EMBL/GenBank/DDBJ whole genome shotgun (WGS) entry which is preliminary data.</text>
</comment>
<dbReference type="PRINTS" id="PR00411">
    <property type="entry name" value="PNDRDTASEI"/>
</dbReference>
<feature type="domain" description="Pyridine nucleotide-disulphide oxidoreductase dimerisation" evidence="12">
    <location>
        <begin position="351"/>
        <end position="458"/>
    </location>
</feature>
<evidence type="ECO:0000256" key="1">
    <source>
        <dbReference type="ARBA" id="ARBA00007532"/>
    </source>
</evidence>
<keyword evidence="9" id="KW-0520">NAD</keyword>
<dbReference type="PIRSF" id="PIRSF000350">
    <property type="entry name" value="Mercury_reductase_MerA"/>
    <property type="match status" value="1"/>
</dbReference>
<dbReference type="Proteomes" id="UP000284543">
    <property type="component" value="Unassembled WGS sequence"/>
</dbReference>
<dbReference type="PRINTS" id="PR00368">
    <property type="entry name" value="FADPNR"/>
</dbReference>
<dbReference type="InterPro" id="IPR012999">
    <property type="entry name" value="Pyr_OxRdtase_I_AS"/>
</dbReference>
<evidence type="ECO:0000256" key="10">
    <source>
        <dbReference type="PIRSR" id="PIRSR000350-4"/>
    </source>
</evidence>
<keyword evidence="3 9" id="KW-0274">FAD</keyword>
<gene>
    <name evidence="14" type="ORF">DWW02_16825</name>
</gene>
<evidence type="ECO:0000256" key="6">
    <source>
        <dbReference type="ARBA" id="ARBA00023157"/>
    </source>
</evidence>
<comment type="similarity">
    <text evidence="1 11">Belongs to the class-I pyridine nucleotide-disulfide oxidoreductase family.</text>
</comment>
<evidence type="ECO:0000256" key="4">
    <source>
        <dbReference type="ARBA" id="ARBA00022857"/>
    </source>
</evidence>
<comment type="cofactor">
    <cofactor evidence="9">
        <name>FAD</name>
        <dbReference type="ChEBI" id="CHEBI:57692"/>
    </cofactor>
    <text evidence="9">Binds 1 FAD per subunit.</text>
</comment>
<dbReference type="InterPro" id="IPR004099">
    <property type="entry name" value="Pyr_nucl-diS_OxRdtase_dimer"/>
</dbReference>
<proteinExistence type="inferred from homology"/>
<keyword evidence="9" id="KW-0547">Nucleotide-binding</keyword>
<dbReference type="EMBL" id="QRZM01000006">
    <property type="protein sequence ID" value="RGV74990.1"/>
    <property type="molecule type" value="Genomic_DNA"/>
</dbReference>
<evidence type="ECO:0000256" key="11">
    <source>
        <dbReference type="RuleBase" id="RU003691"/>
    </source>
</evidence>
<evidence type="ECO:0000256" key="3">
    <source>
        <dbReference type="ARBA" id="ARBA00022827"/>
    </source>
</evidence>
<feature type="binding site" evidence="9">
    <location>
        <position position="315"/>
    </location>
    <ligand>
        <name>FAD</name>
        <dbReference type="ChEBI" id="CHEBI:57692"/>
    </ligand>
</feature>
<name>A0A412Z4W8_9FIRM</name>
<dbReference type="SUPFAM" id="SSF51905">
    <property type="entry name" value="FAD/NAD(P)-binding domain"/>
    <property type="match status" value="1"/>
</dbReference>
<feature type="active site" description="Proton acceptor" evidence="8">
    <location>
        <position position="449"/>
    </location>
</feature>
<dbReference type="InterPro" id="IPR001100">
    <property type="entry name" value="Pyr_nuc-diS_OxRdtase"/>
</dbReference>
<dbReference type="GO" id="GO:0050660">
    <property type="term" value="F:flavin adenine dinucleotide binding"/>
    <property type="evidence" value="ECO:0007669"/>
    <property type="project" value="TreeGrafter"/>
</dbReference>
<dbReference type="InterPro" id="IPR023753">
    <property type="entry name" value="FAD/NAD-binding_dom"/>
</dbReference>
<dbReference type="FunFam" id="3.30.390.30:FF:000001">
    <property type="entry name" value="Dihydrolipoyl dehydrogenase"/>
    <property type="match status" value="1"/>
</dbReference>
<protein>
    <submittedName>
        <fullName evidence="14">Pyridine nucleotide-disulfide oxidoreductase</fullName>
    </submittedName>
</protein>
<evidence type="ECO:0000313" key="14">
    <source>
        <dbReference type="EMBL" id="RGV74990.1"/>
    </source>
</evidence>
<keyword evidence="2 11" id="KW-0285">Flavoprotein</keyword>
<dbReference type="AlphaFoldDB" id="A0A412Z4W8"/>
<dbReference type="PANTHER" id="PTHR43014:SF4">
    <property type="entry name" value="PYRIDINE NUCLEOTIDE-DISULFIDE OXIDOREDUCTASE RCLA-RELATED"/>
    <property type="match status" value="1"/>
</dbReference>
<keyword evidence="4" id="KW-0521">NADP</keyword>
<keyword evidence="6" id="KW-1015">Disulfide bond</keyword>
<accession>A0A412Z4W8</accession>
<reference evidence="14 15" key="1">
    <citation type="submission" date="2018-08" db="EMBL/GenBank/DDBJ databases">
        <title>A genome reference for cultivated species of the human gut microbiota.</title>
        <authorList>
            <person name="Zou Y."/>
            <person name="Xue W."/>
            <person name="Luo G."/>
        </authorList>
    </citation>
    <scope>NUCLEOTIDE SEQUENCE [LARGE SCALE GENOMIC DNA]</scope>
    <source>
        <strain evidence="14 15">AF14-18</strain>
    </source>
</reference>
<keyword evidence="7 11" id="KW-0676">Redox-active center</keyword>
<keyword evidence="5 11" id="KW-0560">Oxidoreductase</keyword>
<evidence type="ECO:0000259" key="12">
    <source>
        <dbReference type="Pfam" id="PF02852"/>
    </source>
</evidence>
<dbReference type="PROSITE" id="PS00076">
    <property type="entry name" value="PYRIDINE_REDOX_1"/>
    <property type="match status" value="1"/>
</dbReference>
<dbReference type="GO" id="GO:0016668">
    <property type="term" value="F:oxidoreductase activity, acting on a sulfur group of donors, NAD(P) as acceptor"/>
    <property type="evidence" value="ECO:0007669"/>
    <property type="project" value="InterPro"/>
</dbReference>
<dbReference type="Pfam" id="PF07992">
    <property type="entry name" value="Pyr_redox_2"/>
    <property type="match status" value="1"/>
</dbReference>
<dbReference type="Gene3D" id="3.50.50.60">
    <property type="entry name" value="FAD/NAD(P)-binding domain"/>
    <property type="match status" value="2"/>
</dbReference>
<feature type="binding site" evidence="9">
    <location>
        <position position="274"/>
    </location>
    <ligand>
        <name>NAD(+)</name>
        <dbReference type="ChEBI" id="CHEBI:57540"/>
    </ligand>
</feature>
<evidence type="ECO:0000256" key="5">
    <source>
        <dbReference type="ARBA" id="ARBA00023002"/>
    </source>
</evidence>
<feature type="binding site" evidence="9">
    <location>
        <begin position="146"/>
        <end position="148"/>
    </location>
    <ligand>
        <name>FAD</name>
        <dbReference type="ChEBI" id="CHEBI:57692"/>
    </ligand>
</feature>
<dbReference type="GO" id="GO:0003955">
    <property type="term" value="F:NAD(P)H dehydrogenase (quinone) activity"/>
    <property type="evidence" value="ECO:0007669"/>
    <property type="project" value="TreeGrafter"/>
</dbReference>
<sequence length="462" mass="49510">MAENMMENRTKYDAVIIGFGKGGKTMAGALGAAGKKVALIEKSDRMYGGTCINVGCIPTKSLVYRAGLAAAKGGSFEEKAAAYKAAMEQKEDLTARLRGKNYQKLDSNPNITVIDGTASFQSPHVVEVEKDGRTFQVEGEQIFINTGSSAFIPPIEGLKGNPYVYTSEGLLNLTELPSRLVIIGGGYIGVEFSSIYASFGSKVTILQDGDIFLPREDEEIAGAVRESLESRGIRVMTGVKVKALEQAGGKALVAVDNGKEVQKLEAEAVLVATGRRPNTAGLNLEAAGVEIGPRGGIVTDDSLTTTAPHIYAMGDVRGGLQFTYISLDDFRIVKSKVLGDGSYTLKERGAVPYSVFLIPPFSRVGLSEKEAVEKGYKVKVARLAAAAIPKAQVLEQPSGLLKAVIDEETGLILGAHLFCQESYEMINMIKLAMDAKVPYQVLRDTIYTHPTMSEAFNDLFAV</sequence>
<evidence type="ECO:0000313" key="15">
    <source>
        <dbReference type="Proteomes" id="UP000284543"/>
    </source>
</evidence>
<dbReference type="RefSeq" id="WP_118018981.1">
    <property type="nucleotide sequence ID" value="NZ_CAUHGS010000013.1"/>
</dbReference>
<evidence type="ECO:0000256" key="7">
    <source>
        <dbReference type="ARBA" id="ARBA00023284"/>
    </source>
</evidence>
<feature type="binding site" evidence="9">
    <location>
        <begin position="184"/>
        <end position="191"/>
    </location>
    <ligand>
        <name>NAD(+)</name>
        <dbReference type="ChEBI" id="CHEBI:57540"/>
    </ligand>
</feature>
<evidence type="ECO:0000256" key="8">
    <source>
        <dbReference type="PIRSR" id="PIRSR000350-2"/>
    </source>
</evidence>
<dbReference type="PANTHER" id="PTHR43014">
    <property type="entry name" value="MERCURIC REDUCTASE"/>
    <property type="match status" value="1"/>
</dbReference>
<feature type="binding site" evidence="9">
    <location>
        <position position="60"/>
    </location>
    <ligand>
        <name>FAD</name>
        <dbReference type="ChEBI" id="CHEBI:57692"/>
    </ligand>
</feature>
<feature type="disulfide bond" description="Redox-active" evidence="10">
    <location>
        <begin position="51"/>
        <end position="56"/>
    </location>
</feature>
<evidence type="ECO:0000256" key="9">
    <source>
        <dbReference type="PIRSR" id="PIRSR000350-3"/>
    </source>
</evidence>
<dbReference type="InterPro" id="IPR036188">
    <property type="entry name" value="FAD/NAD-bd_sf"/>
</dbReference>
<dbReference type="SUPFAM" id="SSF55424">
    <property type="entry name" value="FAD/NAD-linked reductases, dimerisation (C-terminal) domain"/>
    <property type="match status" value="1"/>
</dbReference>
<organism evidence="14 15">
    <name type="scientific">Enterocloster bolteae</name>
    <dbReference type="NCBI Taxonomy" id="208479"/>
    <lineage>
        <taxon>Bacteria</taxon>
        <taxon>Bacillati</taxon>
        <taxon>Bacillota</taxon>
        <taxon>Clostridia</taxon>
        <taxon>Lachnospirales</taxon>
        <taxon>Lachnospiraceae</taxon>
        <taxon>Enterocloster</taxon>
    </lineage>
</organism>
<dbReference type="InterPro" id="IPR016156">
    <property type="entry name" value="FAD/NAD-linked_Rdtase_dimer_sf"/>
</dbReference>
<evidence type="ECO:0000256" key="2">
    <source>
        <dbReference type="ARBA" id="ARBA00022630"/>
    </source>
</evidence>
<feature type="domain" description="FAD/NAD(P)-binding" evidence="13">
    <location>
        <begin position="12"/>
        <end position="324"/>
    </location>
</feature>
<dbReference type="Pfam" id="PF02852">
    <property type="entry name" value="Pyr_redox_dim"/>
    <property type="match status" value="1"/>
</dbReference>
<dbReference type="Gene3D" id="3.30.390.30">
    <property type="match status" value="1"/>
</dbReference>